<dbReference type="Pfam" id="PF00355">
    <property type="entry name" value="Rieske"/>
    <property type="match status" value="1"/>
</dbReference>
<dbReference type="InterPro" id="IPR006317">
    <property type="entry name" value="Ubiquinol_cyt_c_Rdtase_Fe-S-su"/>
</dbReference>
<keyword evidence="16 19" id="KW-0472">Membrane</keyword>
<dbReference type="SUPFAM" id="SSF50022">
    <property type="entry name" value="ISP domain"/>
    <property type="match status" value="1"/>
</dbReference>
<keyword evidence="15" id="KW-0411">Iron-sulfur</keyword>
<comment type="subcellular location">
    <subcellularLocation>
        <location evidence="2">Cell membrane</location>
        <topology evidence="2">Single-pass membrane protein</topology>
    </subcellularLocation>
</comment>
<comment type="catalytic activity">
    <reaction evidence="18 19">
        <text>a quinol + 2 Fe(III)-[cytochrome c](out) = a quinone + 2 Fe(II)-[cytochrome c](out) + 2 H(+)(out)</text>
        <dbReference type="Rhea" id="RHEA:11484"/>
        <dbReference type="Rhea" id="RHEA-COMP:10350"/>
        <dbReference type="Rhea" id="RHEA-COMP:14399"/>
        <dbReference type="ChEBI" id="CHEBI:15378"/>
        <dbReference type="ChEBI" id="CHEBI:24646"/>
        <dbReference type="ChEBI" id="CHEBI:29033"/>
        <dbReference type="ChEBI" id="CHEBI:29034"/>
        <dbReference type="ChEBI" id="CHEBI:132124"/>
        <dbReference type="EC" id="7.1.1.8"/>
    </reaction>
</comment>
<dbReference type="EMBL" id="JBHSRS010000079">
    <property type="protein sequence ID" value="MFC6282584.1"/>
    <property type="molecule type" value="Genomic_DNA"/>
</dbReference>
<reference evidence="23" key="1">
    <citation type="journal article" date="2019" name="Int. J. Syst. Evol. Microbiol.">
        <title>The Global Catalogue of Microorganisms (GCM) 10K type strain sequencing project: providing services to taxonomists for standard genome sequencing and annotation.</title>
        <authorList>
            <consortium name="The Broad Institute Genomics Platform"/>
            <consortium name="The Broad Institute Genome Sequencing Center for Infectious Disease"/>
            <person name="Wu L."/>
            <person name="Ma J."/>
        </authorList>
    </citation>
    <scope>NUCLEOTIDE SEQUENCE [LARGE SCALE GENOMIC DNA]</scope>
    <source>
        <strain evidence="23">CCUG 39402</strain>
    </source>
</reference>
<evidence type="ECO:0000256" key="20">
    <source>
        <dbReference type="RuleBase" id="RU004497"/>
    </source>
</evidence>
<evidence type="ECO:0000256" key="3">
    <source>
        <dbReference type="ARBA" id="ARBA00011649"/>
    </source>
</evidence>
<keyword evidence="6 19" id="KW-0813">Transport</keyword>
<evidence type="ECO:0000313" key="22">
    <source>
        <dbReference type="EMBL" id="MFC6282584.1"/>
    </source>
</evidence>
<sequence>MTQASENGAPQGAPLDKDKRNWIVATAAVGGIGAVATAVPFVSTFQPSEKAKAAGAAVEVDISAVKPGEKITVEWRGKPVWIVKRTPEQLAELPKLDALLADPESKRKQDELTPVYARNEGRSIKPEVFVAVGICTHLGCSPSDKFQPGAAGGMSSDWGGGFLCPCHGSTFDMAGRVYKNKPAPDNLEVPPHMYLSDTRLLIGEDKKA</sequence>
<keyword evidence="8 19" id="KW-0812">Transmembrane</keyword>
<protein>
    <recommendedName>
        <fullName evidence="5 19">Ubiquinol-cytochrome c reductase iron-sulfur subunit</fullName>
        <ecNumber evidence="4 19">7.1.1.8</ecNumber>
    </recommendedName>
</protein>
<evidence type="ECO:0000313" key="23">
    <source>
        <dbReference type="Proteomes" id="UP001596270"/>
    </source>
</evidence>
<evidence type="ECO:0000256" key="19">
    <source>
        <dbReference type="RuleBase" id="RU004494"/>
    </source>
</evidence>
<evidence type="ECO:0000256" key="18">
    <source>
        <dbReference type="ARBA" id="ARBA00029351"/>
    </source>
</evidence>
<evidence type="ECO:0000256" key="13">
    <source>
        <dbReference type="ARBA" id="ARBA00022989"/>
    </source>
</evidence>
<feature type="transmembrane region" description="Helical" evidence="19">
    <location>
        <begin position="22"/>
        <end position="42"/>
    </location>
</feature>
<evidence type="ECO:0000256" key="15">
    <source>
        <dbReference type="ARBA" id="ARBA00023014"/>
    </source>
</evidence>
<evidence type="ECO:0000256" key="6">
    <source>
        <dbReference type="ARBA" id="ARBA00022448"/>
    </source>
</evidence>
<gene>
    <name evidence="22" type="primary">petA</name>
    <name evidence="22" type="ORF">ACFQND_15270</name>
</gene>
<evidence type="ECO:0000256" key="12">
    <source>
        <dbReference type="ARBA" id="ARBA00022982"/>
    </source>
</evidence>
<evidence type="ECO:0000256" key="14">
    <source>
        <dbReference type="ARBA" id="ARBA00023004"/>
    </source>
</evidence>
<evidence type="ECO:0000256" key="1">
    <source>
        <dbReference type="ARBA" id="ARBA00002444"/>
    </source>
</evidence>
<keyword evidence="7" id="KW-1003">Cell membrane</keyword>
<dbReference type="Gene3D" id="2.102.10.10">
    <property type="entry name" value="Rieske [2Fe-2S] iron-sulphur domain"/>
    <property type="match status" value="1"/>
</dbReference>
<evidence type="ECO:0000256" key="11">
    <source>
        <dbReference type="ARBA" id="ARBA00022967"/>
    </source>
</evidence>
<evidence type="ECO:0000256" key="8">
    <source>
        <dbReference type="ARBA" id="ARBA00022692"/>
    </source>
</evidence>
<comment type="caution">
    <text evidence="22">The sequence shown here is derived from an EMBL/GenBank/DDBJ whole genome shotgun (WGS) entry which is preliminary data.</text>
</comment>
<keyword evidence="10" id="KW-0479">Metal-binding</keyword>
<dbReference type="InterPro" id="IPR017941">
    <property type="entry name" value="Rieske_2Fe-2S"/>
</dbReference>
<dbReference type="PROSITE" id="PS51296">
    <property type="entry name" value="RIESKE"/>
    <property type="match status" value="1"/>
</dbReference>
<dbReference type="CDD" id="cd03470">
    <property type="entry name" value="Rieske_cytochrome_bc1"/>
    <property type="match status" value="1"/>
</dbReference>
<dbReference type="NCBIfam" id="TIGR01416">
    <property type="entry name" value="Rieske_proteo"/>
    <property type="match status" value="1"/>
</dbReference>
<feature type="domain" description="Rieske" evidence="21">
    <location>
        <begin position="122"/>
        <end position="201"/>
    </location>
</feature>
<evidence type="ECO:0000256" key="16">
    <source>
        <dbReference type="ARBA" id="ARBA00023136"/>
    </source>
</evidence>
<dbReference type="PRINTS" id="PR00162">
    <property type="entry name" value="RIESKE"/>
</dbReference>
<keyword evidence="17" id="KW-1015">Disulfide bond</keyword>
<evidence type="ECO:0000256" key="9">
    <source>
        <dbReference type="ARBA" id="ARBA00022714"/>
    </source>
</evidence>
<evidence type="ECO:0000256" key="17">
    <source>
        <dbReference type="ARBA" id="ARBA00023157"/>
    </source>
</evidence>
<dbReference type="InterPro" id="IPR019470">
    <property type="entry name" value="Ubiq_cytC_Rdtase_Fe-S_su_TAT"/>
</dbReference>
<dbReference type="InterPro" id="IPR036922">
    <property type="entry name" value="Rieske_2Fe-2S_sf"/>
</dbReference>
<keyword evidence="23" id="KW-1185">Reference proteome</keyword>
<comment type="function">
    <text evidence="1">Component of the ubiquinol-cytochrome c reductase complex (complex III or cytochrome b-c1 complex), which is a respiratory chain that generates an electrochemical potential coupled to ATP synthesis.</text>
</comment>
<comment type="miscellaneous">
    <text evidence="19">The Rieske protein is a high potential 2Fe-2S protein.</text>
</comment>
<dbReference type="Proteomes" id="UP001596270">
    <property type="component" value="Unassembled WGS sequence"/>
</dbReference>
<organism evidence="22 23">
    <name type="scientific">Polaromonas aquatica</name>
    <dbReference type="NCBI Taxonomy" id="332657"/>
    <lineage>
        <taxon>Bacteria</taxon>
        <taxon>Pseudomonadati</taxon>
        <taxon>Pseudomonadota</taxon>
        <taxon>Betaproteobacteria</taxon>
        <taxon>Burkholderiales</taxon>
        <taxon>Comamonadaceae</taxon>
        <taxon>Polaromonas</taxon>
    </lineage>
</organism>
<evidence type="ECO:0000256" key="5">
    <source>
        <dbReference type="ARBA" id="ARBA00019816"/>
    </source>
</evidence>
<dbReference type="EC" id="7.1.1.8" evidence="4 19"/>
<dbReference type="PANTHER" id="PTHR10134">
    <property type="entry name" value="CYTOCHROME B-C1 COMPLEX SUBUNIT RIESKE, MITOCHONDRIAL"/>
    <property type="match status" value="1"/>
</dbReference>
<keyword evidence="11" id="KW-1278">Translocase</keyword>
<keyword evidence="12 19" id="KW-0249">Electron transport</keyword>
<name>A0ABW1U026_9BURK</name>
<keyword evidence="14" id="KW-0408">Iron</keyword>
<evidence type="ECO:0000259" key="21">
    <source>
        <dbReference type="PROSITE" id="PS51296"/>
    </source>
</evidence>
<evidence type="ECO:0000256" key="7">
    <source>
        <dbReference type="ARBA" id="ARBA00022475"/>
    </source>
</evidence>
<evidence type="ECO:0000256" key="10">
    <source>
        <dbReference type="ARBA" id="ARBA00022723"/>
    </source>
</evidence>
<comment type="cofactor">
    <cofactor evidence="19">
        <name>[2Fe-2S] cluster</name>
        <dbReference type="ChEBI" id="CHEBI:190135"/>
    </cofactor>
    <text evidence="19">Binds 1 [2Fe-2S] cluster per subunit.</text>
</comment>
<keyword evidence="13 19" id="KW-1133">Transmembrane helix</keyword>
<comment type="subunit">
    <text evidence="3 20">The main subunits of complex b-c1 are: cytochrome b, cytochrome c1 and the Rieske protein.</text>
</comment>
<accession>A0ABW1U026</accession>
<dbReference type="RefSeq" id="WP_371439362.1">
    <property type="nucleotide sequence ID" value="NZ_JBHSRS010000079.1"/>
</dbReference>
<dbReference type="InterPro" id="IPR014349">
    <property type="entry name" value="Rieske_Fe-S_prot"/>
</dbReference>
<evidence type="ECO:0000256" key="2">
    <source>
        <dbReference type="ARBA" id="ARBA00004162"/>
    </source>
</evidence>
<dbReference type="Pfam" id="PF10399">
    <property type="entry name" value="UCR_Fe-S_N"/>
    <property type="match status" value="1"/>
</dbReference>
<dbReference type="InterPro" id="IPR005805">
    <property type="entry name" value="Rieske_Fe-S_prot_C"/>
</dbReference>
<evidence type="ECO:0000256" key="4">
    <source>
        <dbReference type="ARBA" id="ARBA00012951"/>
    </source>
</evidence>
<keyword evidence="9" id="KW-0001">2Fe-2S</keyword>
<proteinExistence type="predicted"/>